<keyword evidence="2" id="KW-1185">Reference proteome</keyword>
<accession>A0A934K3J3</accession>
<dbReference type="InterPro" id="IPR036390">
    <property type="entry name" value="WH_DNA-bd_sf"/>
</dbReference>
<sequence length="235" mass="24738">MGIEAGLTPRRGETLGVLRRLAGERGSGVHYSDVAAAMGISTWTAYGLLRELERAGVASRSYAVPTAEVSRPARRGGRSRILFSPAGGVLPTGELVDHLRRAVERFSSIADEGVAARLYLAEALQGAGGDLGLHLGYWIARLEAAGRSASDAVLEVLDSRAVPAAKIQTVAGMGLGSALGQLNRARLAERLVAAVTRLSSTLEEAQRNSDSALVTLVEAARGVHARNRRSNPLRP</sequence>
<evidence type="ECO:0000313" key="1">
    <source>
        <dbReference type="EMBL" id="MBJ7596672.1"/>
    </source>
</evidence>
<dbReference type="EMBL" id="JAEKNR010000016">
    <property type="protein sequence ID" value="MBJ7596672.1"/>
    <property type="molecule type" value="Genomic_DNA"/>
</dbReference>
<dbReference type="SUPFAM" id="SSF46785">
    <property type="entry name" value="Winged helix' DNA-binding domain"/>
    <property type="match status" value="1"/>
</dbReference>
<reference evidence="1" key="1">
    <citation type="submission" date="2020-10" db="EMBL/GenBank/DDBJ databases">
        <title>Ca. Dormibacterota MAGs.</title>
        <authorList>
            <person name="Montgomery K."/>
        </authorList>
    </citation>
    <scope>NUCLEOTIDE SEQUENCE [LARGE SCALE GENOMIC DNA]</scope>
    <source>
        <strain evidence="1">SC8812_S17_10</strain>
    </source>
</reference>
<comment type="caution">
    <text evidence="1">The sequence shown here is derived from an EMBL/GenBank/DDBJ whole genome shotgun (WGS) entry which is preliminary data.</text>
</comment>
<dbReference type="RefSeq" id="WP_338198502.1">
    <property type="nucleotide sequence ID" value="NZ_JAEKNR010000016.1"/>
</dbReference>
<protein>
    <recommendedName>
        <fullName evidence="3">HTH iclR-type domain-containing protein</fullName>
    </recommendedName>
</protein>
<dbReference type="AlphaFoldDB" id="A0A934K3J3"/>
<gene>
    <name evidence="1" type="ORF">JF922_01100</name>
</gene>
<dbReference type="InterPro" id="IPR036388">
    <property type="entry name" value="WH-like_DNA-bd_sf"/>
</dbReference>
<evidence type="ECO:0000313" key="2">
    <source>
        <dbReference type="Proteomes" id="UP000612893"/>
    </source>
</evidence>
<dbReference type="Proteomes" id="UP000612893">
    <property type="component" value="Unassembled WGS sequence"/>
</dbReference>
<dbReference type="Gene3D" id="1.10.10.10">
    <property type="entry name" value="Winged helix-like DNA-binding domain superfamily/Winged helix DNA-binding domain"/>
    <property type="match status" value="1"/>
</dbReference>
<name>A0A934K3J3_9BACT</name>
<organism evidence="1 2">
    <name type="scientific">Candidatus Nephthysia bennettiae</name>
    <dbReference type="NCBI Taxonomy" id="3127016"/>
    <lineage>
        <taxon>Bacteria</taxon>
        <taxon>Bacillati</taxon>
        <taxon>Candidatus Dormiibacterota</taxon>
        <taxon>Candidatus Dormibacteria</taxon>
        <taxon>Candidatus Dormibacterales</taxon>
        <taxon>Candidatus Dormibacteraceae</taxon>
        <taxon>Candidatus Nephthysia</taxon>
    </lineage>
</organism>
<proteinExistence type="predicted"/>
<evidence type="ECO:0008006" key="3">
    <source>
        <dbReference type="Google" id="ProtNLM"/>
    </source>
</evidence>